<sequence>MASLSASAERIVKKSWEESETSVSSTASIIDASNPFRLGFPAPLPALPVGHSSCDEIFPVSYDGIIREVASLLKRRDISWGSVVVVSRCASATVSDKRPTILITATAVKDDSWYLFVKETQEYLIKCSLDKVCVEIHDPEGLKIPAHFHIEPEHPIVSVWRKLQRGIITVLVPLCWCSLSVVRWGYGNNAQSNPVAIIITSKCPSELSHTKRTIQLRCQQYNLDRIEVCFVQVDTIFAAGGFRSPVEGRDFGVTLDLSPGASIGLSLEPRATASFGGNLIFRRGIEIHELGVTNFHIVASHQSLQGLTLSRQSTVNIGLTPDHAASLNVGLVSPSIFDANFKREIVENALDMERALSKLQAGMDAVNLESQALNNLNRATGTVWAGSGFRSDNGFGVDWALVSLPSSRLFLKKLPTSEELAALPPYIHPMLLFPDSGKVEDYVDSTVNFNGPTVSAWHVIGAHNVPFCDSGDSGSWLIDRNGNTSEDFTKAASTTLTQVQTSKGPCKDRMGLEEIAAVSSYGPWPGQRFLANATLPISVVAGMCRMSRHVSIMIAHYTEYCVLYAGAPEGEGGCFNMGHRHNLLVLSSGCAGCAGQALIGPGLNYITRIGGASPRRLYRRHDNDADNEDSTSIILIP</sequence>
<organism evidence="1 2">
    <name type="scientific">Ajellomyces capsulatus</name>
    <name type="common">Darling's disease fungus</name>
    <name type="synonym">Histoplasma capsulatum</name>
    <dbReference type="NCBI Taxonomy" id="5037"/>
    <lineage>
        <taxon>Eukaryota</taxon>
        <taxon>Fungi</taxon>
        <taxon>Dikarya</taxon>
        <taxon>Ascomycota</taxon>
        <taxon>Pezizomycotina</taxon>
        <taxon>Eurotiomycetes</taxon>
        <taxon>Eurotiomycetidae</taxon>
        <taxon>Onygenales</taxon>
        <taxon>Ajellomycetaceae</taxon>
        <taxon>Histoplasma</taxon>
    </lineage>
</organism>
<gene>
    <name evidence="1" type="ORF">I7I51_00259</name>
</gene>
<dbReference type="AlphaFoldDB" id="A0A8A1MF89"/>
<dbReference type="Proteomes" id="UP000663671">
    <property type="component" value="Chromosome 1"/>
</dbReference>
<name>A0A8A1MF89_AJECA</name>
<accession>A0A8A1MF89</accession>
<proteinExistence type="predicted"/>
<dbReference type="OrthoDB" id="5351220at2759"/>
<evidence type="ECO:0000313" key="1">
    <source>
        <dbReference type="EMBL" id="QSS63202.1"/>
    </source>
</evidence>
<reference evidence="1" key="1">
    <citation type="submission" date="2021-01" db="EMBL/GenBank/DDBJ databases">
        <title>Chromosome-level genome assembly of a human fungal pathogen reveals clustering of transcriptionally co-regulated genes.</title>
        <authorList>
            <person name="Voorhies M."/>
            <person name="Cohen S."/>
            <person name="Shea T.P."/>
            <person name="Petrus S."/>
            <person name="Munoz J.F."/>
            <person name="Poplawski S."/>
            <person name="Goldman W.E."/>
            <person name="Michael T."/>
            <person name="Cuomo C.A."/>
            <person name="Sil A."/>
            <person name="Beyhan S."/>
        </authorList>
    </citation>
    <scope>NUCLEOTIDE SEQUENCE</scope>
    <source>
        <strain evidence="1">WU24</strain>
    </source>
</reference>
<dbReference type="VEuPathDB" id="FungiDB:I7I51_00259"/>
<protein>
    <submittedName>
        <fullName evidence="1">Uncharacterized protein</fullName>
    </submittedName>
</protein>
<evidence type="ECO:0000313" key="2">
    <source>
        <dbReference type="Proteomes" id="UP000663671"/>
    </source>
</evidence>
<dbReference type="EMBL" id="CP069114">
    <property type="protein sequence ID" value="QSS63202.1"/>
    <property type="molecule type" value="Genomic_DNA"/>
</dbReference>